<keyword evidence="2" id="KW-0032">Aminotransferase</keyword>
<dbReference type="GO" id="GO:0030170">
    <property type="term" value="F:pyridoxal phosphate binding"/>
    <property type="evidence" value="ECO:0007669"/>
    <property type="project" value="InterPro"/>
</dbReference>
<name>G5SI88_SALET</name>
<dbReference type="AlphaFoldDB" id="G5SI88"/>
<dbReference type="InterPro" id="IPR004839">
    <property type="entry name" value="Aminotransferase_I/II_large"/>
</dbReference>
<comment type="caution">
    <text evidence="2">The sequence shown here is derived from an EMBL/GenBank/DDBJ whole genome shotgun (WGS) entry which is preliminary data.</text>
</comment>
<protein>
    <submittedName>
        <fullName evidence="2">Valine-pyruvate aminotransferase</fullName>
    </submittedName>
</protein>
<reference evidence="2 3" key="1">
    <citation type="journal article" date="2011" name="BMC Genomics">
        <title>Genome sequencing reveals diversification of virulence factor content and possible host adaptation in distinct subpopulations of Salmonella enterica.</title>
        <authorList>
            <person name="den Bakker H.C."/>
            <person name="Moreno Switt A.I."/>
            <person name="Govoni G."/>
            <person name="Cummings C.A."/>
            <person name="Ranieri M.L."/>
            <person name="Degoricija L."/>
            <person name="Hoelzer K."/>
            <person name="Rodriguez-Rivera L.D."/>
            <person name="Brown S."/>
            <person name="Bolchacova E."/>
            <person name="Furtado M.R."/>
            <person name="Wiedmann M."/>
        </authorList>
    </citation>
    <scope>NUCLEOTIDE SEQUENCE [LARGE SCALE GENOMIC DNA]</scope>
    <source>
        <strain evidence="2 3">A4-580</strain>
    </source>
</reference>
<keyword evidence="2" id="KW-0670">Pyruvate</keyword>
<dbReference type="InterPro" id="IPR015424">
    <property type="entry name" value="PyrdxlP-dep_Trfase"/>
</dbReference>
<evidence type="ECO:0000259" key="1">
    <source>
        <dbReference type="Pfam" id="PF00155"/>
    </source>
</evidence>
<dbReference type="SUPFAM" id="SSF53383">
    <property type="entry name" value="PLP-dependent transferases"/>
    <property type="match status" value="1"/>
</dbReference>
<dbReference type="GO" id="GO:0008483">
    <property type="term" value="F:transaminase activity"/>
    <property type="evidence" value="ECO:0007669"/>
    <property type="project" value="UniProtKB-KW"/>
</dbReference>
<proteinExistence type="predicted"/>
<accession>G5SI88</accession>
<keyword evidence="2" id="KW-0808">Transferase</keyword>
<feature type="domain" description="Aminotransferase class I/classII large" evidence="1">
    <location>
        <begin position="40"/>
        <end position="101"/>
    </location>
</feature>
<dbReference type="Gene3D" id="3.40.640.10">
    <property type="entry name" value="Type I PLP-dependent aspartate aminotransferase-like (Major domain)"/>
    <property type="match status" value="1"/>
</dbReference>
<sequence>MRIPVWKTTSSFRRARIFRRQIIIKAARPNIELLPEGQFKYHVDFEHLHIGEETGMICVSRPTNPTGNVITDEELMKLDRLANQHNIPLVIDNAYGVPFPGIIFSEARPPAVEPQYY</sequence>
<evidence type="ECO:0000313" key="3">
    <source>
        <dbReference type="Proteomes" id="UP000003536"/>
    </source>
</evidence>
<dbReference type="Proteomes" id="UP000003536">
    <property type="component" value="Unassembled WGS sequence"/>
</dbReference>
<dbReference type="EMBL" id="AFCX01001767">
    <property type="protein sequence ID" value="EHC98758.1"/>
    <property type="molecule type" value="Genomic_DNA"/>
</dbReference>
<dbReference type="InterPro" id="IPR015421">
    <property type="entry name" value="PyrdxlP-dep_Trfase_major"/>
</dbReference>
<organism evidence="2 3">
    <name type="scientific">Salmonella enterica subsp. enterica serovar Wandsworth str. A4-580</name>
    <dbReference type="NCBI Taxonomy" id="913086"/>
    <lineage>
        <taxon>Bacteria</taxon>
        <taxon>Pseudomonadati</taxon>
        <taxon>Pseudomonadota</taxon>
        <taxon>Gammaproteobacteria</taxon>
        <taxon>Enterobacterales</taxon>
        <taxon>Enterobacteriaceae</taxon>
        <taxon>Salmonella</taxon>
    </lineage>
</organism>
<evidence type="ECO:0000313" key="2">
    <source>
        <dbReference type="EMBL" id="EHC98758.1"/>
    </source>
</evidence>
<gene>
    <name evidence="2" type="ORF">LTSEWAN_5384</name>
</gene>
<dbReference type="Pfam" id="PF00155">
    <property type="entry name" value="Aminotran_1_2"/>
    <property type="match status" value="1"/>
</dbReference>
<feature type="non-terminal residue" evidence="2">
    <location>
        <position position="117"/>
    </location>
</feature>